<reference evidence="2" key="1">
    <citation type="journal article" date="2016" name="Genome Announc.">
        <title>Draft Genome Sequence of the Syntrophic Lactate-Degrading Bacterium Tepidanaerobacter syntrophicus JLT.</title>
        <authorList>
            <person name="Matsuura N."/>
            <person name="Ohashi A."/>
            <person name="Tourlousse D.M."/>
            <person name="Sekiguchi Y."/>
        </authorList>
    </citation>
    <scope>NUCLEOTIDE SEQUENCE [LARGE SCALE GENOMIC DNA]</scope>
    <source>
        <strain evidence="2">JL</strain>
    </source>
</reference>
<dbReference type="GO" id="GO:0015293">
    <property type="term" value="F:symporter activity"/>
    <property type="evidence" value="ECO:0007669"/>
    <property type="project" value="InterPro"/>
</dbReference>
<keyword evidence="1" id="KW-1133">Transmembrane helix</keyword>
<dbReference type="InterPro" id="IPR036259">
    <property type="entry name" value="MFS_trans_sf"/>
</dbReference>
<dbReference type="Pfam" id="PF13347">
    <property type="entry name" value="MFS_2"/>
    <property type="match status" value="1"/>
</dbReference>
<feature type="transmembrane region" description="Helical" evidence="1">
    <location>
        <begin position="305"/>
        <end position="324"/>
    </location>
</feature>
<evidence type="ECO:0000313" key="2">
    <source>
        <dbReference type="EMBL" id="GAQ24165.1"/>
    </source>
</evidence>
<protein>
    <submittedName>
        <fullName evidence="2">Glycoside/pentoside/hexuronide:cation symporter, GPH family</fullName>
    </submittedName>
</protein>
<proteinExistence type="predicted"/>
<feature type="transmembrane region" description="Helical" evidence="1">
    <location>
        <begin position="43"/>
        <end position="61"/>
    </location>
</feature>
<dbReference type="InterPro" id="IPR039672">
    <property type="entry name" value="MFS_2"/>
</dbReference>
<evidence type="ECO:0000313" key="3">
    <source>
        <dbReference type="Proteomes" id="UP000062160"/>
    </source>
</evidence>
<dbReference type="InterPro" id="IPR001927">
    <property type="entry name" value="Na/Gal_symport"/>
</dbReference>
<evidence type="ECO:0000256" key="1">
    <source>
        <dbReference type="SAM" id="Phobius"/>
    </source>
</evidence>
<keyword evidence="1" id="KW-0472">Membrane</keyword>
<feature type="transmembrane region" description="Helical" evidence="1">
    <location>
        <begin position="113"/>
        <end position="134"/>
    </location>
</feature>
<feature type="transmembrane region" description="Helical" evidence="1">
    <location>
        <begin position="421"/>
        <end position="440"/>
    </location>
</feature>
<dbReference type="OrthoDB" id="9764596at2"/>
<dbReference type="GO" id="GO:0006814">
    <property type="term" value="P:sodium ion transport"/>
    <property type="evidence" value="ECO:0007669"/>
    <property type="project" value="InterPro"/>
</dbReference>
<dbReference type="EMBL" id="DF976996">
    <property type="protein sequence ID" value="GAQ24165.1"/>
    <property type="molecule type" value="Genomic_DNA"/>
</dbReference>
<organism evidence="2">
    <name type="scientific">Tepidanaerobacter syntrophicus</name>
    <dbReference type="NCBI Taxonomy" id="224999"/>
    <lineage>
        <taxon>Bacteria</taxon>
        <taxon>Bacillati</taxon>
        <taxon>Bacillota</taxon>
        <taxon>Clostridia</taxon>
        <taxon>Thermosediminibacterales</taxon>
        <taxon>Tepidanaerobacteraceae</taxon>
        <taxon>Tepidanaerobacter</taxon>
    </lineage>
</organism>
<dbReference type="GO" id="GO:0008643">
    <property type="term" value="P:carbohydrate transport"/>
    <property type="evidence" value="ECO:0007669"/>
    <property type="project" value="InterPro"/>
</dbReference>
<gene>
    <name evidence="2" type="ORF">TSYNT_22</name>
</gene>
<dbReference type="STRING" id="224999.GCA_001485475_00148"/>
<feature type="transmembrane region" description="Helical" evidence="1">
    <location>
        <begin position="241"/>
        <end position="266"/>
    </location>
</feature>
<feature type="transmembrane region" description="Helical" evidence="1">
    <location>
        <begin position="82"/>
        <end position="101"/>
    </location>
</feature>
<dbReference type="RefSeq" id="WP_059031282.1">
    <property type="nucleotide sequence ID" value="NZ_DF976996.1"/>
</dbReference>
<dbReference type="NCBIfam" id="TIGR00792">
    <property type="entry name" value="gph"/>
    <property type="match status" value="1"/>
</dbReference>
<feature type="transmembrane region" description="Helical" evidence="1">
    <location>
        <begin position="12"/>
        <end position="37"/>
    </location>
</feature>
<dbReference type="PANTHER" id="PTHR11328">
    <property type="entry name" value="MAJOR FACILITATOR SUPERFAMILY DOMAIN-CONTAINING PROTEIN"/>
    <property type="match status" value="1"/>
</dbReference>
<feature type="transmembrane region" description="Helical" evidence="1">
    <location>
        <begin position="155"/>
        <end position="173"/>
    </location>
</feature>
<keyword evidence="3" id="KW-1185">Reference proteome</keyword>
<dbReference type="PANTHER" id="PTHR11328:SF24">
    <property type="entry name" value="MAJOR FACILITATOR SUPERFAMILY (MFS) PROFILE DOMAIN-CONTAINING PROTEIN"/>
    <property type="match status" value="1"/>
</dbReference>
<dbReference type="Gene3D" id="1.20.1250.20">
    <property type="entry name" value="MFS general substrate transporter like domains"/>
    <property type="match status" value="1"/>
</dbReference>
<accession>A0A0U9HBK6</accession>
<dbReference type="Proteomes" id="UP000062160">
    <property type="component" value="Unassembled WGS sequence"/>
</dbReference>
<dbReference type="SUPFAM" id="SSF103473">
    <property type="entry name" value="MFS general substrate transporter"/>
    <property type="match status" value="1"/>
</dbReference>
<sequence>MKQEASKKVTSKLINSYGFVSFAFNLMMMVAVTYYAYFLTDVAVINAALMGTILLIARICDMISVPITGGIIQSVQLKWGQYRSWILLAPPFTCLFFILMFTNPDFDPITKGIFLGTCYVIAHICVNFAFNAHAGLIAVLGKTPQERMTLSQRNVQFMMASSIVFSLTCMPLVEFFGKGDQGRGFLFTVVIFAIIQVLGYWNLFRQSEGYDYYDPNKKMGKGGIGISPAEMFQQLFTNSQLLTLFTVSTLQALSMFGISALLSYYYKYVIGNLDMISIHLFGTAVCSFIGSLIAPYIIRKLGKKNTYLLTTIVNVIVFTIVRLTGGRNPVIFISLASLGALIGASGMAMGAALYSDTAEYGKWKTGKDATAFIMSMSAMPTKIGVALSGAVVGYGLAAVGYDPTVGTTPELVNSIVDLTTSIPIICGVISFILFAMFYKLTDEKVMEVMGLNTQNE</sequence>
<keyword evidence="1" id="KW-0812">Transmembrane</keyword>
<name>A0A0U9HBK6_9FIRM</name>
<feature type="transmembrane region" description="Helical" evidence="1">
    <location>
        <begin position="278"/>
        <end position="298"/>
    </location>
</feature>
<feature type="transmembrane region" description="Helical" evidence="1">
    <location>
        <begin position="330"/>
        <end position="354"/>
    </location>
</feature>
<dbReference type="GO" id="GO:0005886">
    <property type="term" value="C:plasma membrane"/>
    <property type="evidence" value="ECO:0007669"/>
    <property type="project" value="TreeGrafter"/>
</dbReference>
<feature type="transmembrane region" description="Helical" evidence="1">
    <location>
        <begin position="185"/>
        <end position="203"/>
    </location>
</feature>
<dbReference type="AlphaFoldDB" id="A0A0U9HBK6"/>
<feature type="transmembrane region" description="Helical" evidence="1">
    <location>
        <begin position="383"/>
        <end position="401"/>
    </location>
</feature>